<dbReference type="GeneID" id="68116249"/>
<name>A0A6A5AZK8_NAEFO</name>
<feature type="domain" description="Flavodoxin-like" evidence="2">
    <location>
        <begin position="8"/>
        <end position="161"/>
    </location>
</feature>
<proteinExistence type="predicted"/>
<evidence type="ECO:0000313" key="3">
    <source>
        <dbReference type="EMBL" id="KAF0972783.1"/>
    </source>
</evidence>
<evidence type="ECO:0000256" key="1">
    <source>
        <dbReference type="ARBA" id="ARBA00022630"/>
    </source>
</evidence>
<dbReference type="EMBL" id="VFQX01000066">
    <property type="protein sequence ID" value="KAF0972783.1"/>
    <property type="molecule type" value="Genomic_DNA"/>
</dbReference>
<evidence type="ECO:0000259" key="2">
    <source>
        <dbReference type="PROSITE" id="PS50902"/>
    </source>
</evidence>
<reference evidence="3 4" key="1">
    <citation type="journal article" date="2019" name="Sci. Rep.">
        <title>Nanopore sequencing improves the draft genome of the human pathogenic amoeba Naegleria fowleri.</title>
        <authorList>
            <person name="Liechti N."/>
            <person name="Schurch N."/>
            <person name="Bruggmann R."/>
            <person name="Wittwer M."/>
        </authorList>
    </citation>
    <scope>NUCLEOTIDE SEQUENCE [LARGE SCALE GENOMIC DNA]</scope>
    <source>
        <strain evidence="3 4">ATCC 30894</strain>
    </source>
</reference>
<dbReference type="PANTHER" id="PTHR19384">
    <property type="entry name" value="NITRIC OXIDE SYNTHASE-RELATED"/>
    <property type="match status" value="1"/>
</dbReference>
<accession>A0A6A5AZK8</accession>
<evidence type="ECO:0000313" key="4">
    <source>
        <dbReference type="Proteomes" id="UP000444721"/>
    </source>
</evidence>
<gene>
    <name evidence="3" type="ORF">FDP41_009032</name>
</gene>
<dbReference type="Pfam" id="PF00258">
    <property type="entry name" value="Flavodoxin_1"/>
    <property type="match status" value="1"/>
</dbReference>
<dbReference type="SUPFAM" id="SSF52218">
    <property type="entry name" value="Flavoproteins"/>
    <property type="match status" value="1"/>
</dbReference>
<dbReference type="InterPro" id="IPR001094">
    <property type="entry name" value="Flavdoxin-like"/>
</dbReference>
<dbReference type="Proteomes" id="UP000444721">
    <property type="component" value="Unassembled WGS sequence"/>
</dbReference>
<dbReference type="VEuPathDB" id="AmoebaDB:FDP41_009032"/>
<dbReference type="GO" id="GO:0005829">
    <property type="term" value="C:cytosol"/>
    <property type="evidence" value="ECO:0007669"/>
    <property type="project" value="TreeGrafter"/>
</dbReference>
<dbReference type="PANTHER" id="PTHR19384:SF17">
    <property type="entry name" value="NADPH--CYTOCHROME P450 REDUCTASE"/>
    <property type="match status" value="1"/>
</dbReference>
<dbReference type="VEuPathDB" id="AmoebaDB:NfTy_046810"/>
<dbReference type="OrthoDB" id="271553at2759"/>
<dbReference type="AlphaFoldDB" id="A0A6A5AZK8"/>
<dbReference type="InterPro" id="IPR029039">
    <property type="entry name" value="Flavoprotein-like_sf"/>
</dbReference>
<dbReference type="OMA" id="NEWKADI"/>
<dbReference type="GO" id="GO:0010181">
    <property type="term" value="F:FMN binding"/>
    <property type="evidence" value="ECO:0007669"/>
    <property type="project" value="InterPro"/>
</dbReference>
<dbReference type="Gene3D" id="3.40.50.360">
    <property type="match status" value="1"/>
</dbReference>
<protein>
    <recommendedName>
        <fullName evidence="2">Flavodoxin-like domain-containing protein</fullName>
    </recommendedName>
</protein>
<dbReference type="PROSITE" id="PS50902">
    <property type="entry name" value="FLAVODOXIN_LIKE"/>
    <property type="match status" value="1"/>
</dbReference>
<dbReference type="GO" id="GO:0050660">
    <property type="term" value="F:flavin adenine dinucleotide binding"/>
    <property type="evidence" value="ECO:0007669"/>
    <property type="project" value="TreeGrafter"/>
</dbReference>
<keyword evidence="1" id="KW-0285">Flavoprotein</keyword>
<keyword evidence="4" id="KW-1185">Reference proteome</keyword>
<dbReference type="RefSeq" id="XP_044557497.1">
    <property type="nucleotide sequence ID" value="XM_044712949.1"/>
</dbReference>
<sequence length="168" mass="19431">MSNTTKTILILYASQSGTSEYLSSQLYENLKLKLSDIVHNIQCDSIENFEQYFFNPLQQPTLYLFVISTSMEGSPPSSMSDFSDYISTQKAMTVFSNPNFEYSIFGNGNSNYEETYQQASRQFKEVLISKFNRNPLIECREGDQSEGNAESEFEEWESSIIHYFKRDD</sequence>
<dbReference type="VEuPathDB" id="AmoebaDB:NF0025910"/>
<dbReference type="PRINTS" id="PR00369">
    <property type="entry name" value="FLAVODOXIN"/>
</dbReference>
<dbReference type="GO" id="GO:0016491">
    <property type="term" value="F:oxidoreductase activity"/>
    <property type="evidence" value="ECO:0007669"/>
    <property type="project" value="TreeGrafter"/>
</dbReference>
<organism evidence="3 4">
    <name type="scientific">Naegleria fowleri</name>
    <name type="common">Brain eating amoeba</name>
    <dbReference type="NCBI Taxonomy" id="5763"/>
    <lineage>
        <taxon>Eukaryota</taxon>
        <taxon>Discoba</taxon>
        <taxon>Heterolobosea</taxon>
        <taxon>Tetramitia</taxon>
        <taxon>Eutetramitia</taxon>
        <taxon>Vahlkampfiidae</taxon>
        <taxon>Naegleria</taxon>
    </lineage>
</organism>
<comment type="caution">
    <text evidence="3">The sequence shown here is derived from an EMBL/GenBank/DDBJ whole genome shotgun (WGS) entry which is preliminary data.</text>
</comment>
<dbReference type="InterPro" id="IPR008254">
    <property type="entry name" value="Flavodoxin/NO_synth"/>
</dbReference>